<comment type="caution">
    <text evidence="1">The sequence shown here is derived from an EMBL/GenBank/DDBJ whole genome shotgun (WGS) entry which is preliminary data.</text>
</comment>
<evidence type="ECO:0000313" key="1">
    <source>
        <dbReference type="EMBL" id="GJS74094.1"/>
    </source>
</evidence>
<reference evidence="1" key="1">
    <citation type="journal article" date="2022" name="Int. J. Mol. Sci.">
        <title>Draft Genome of Tanacetum Coccineum: Genomic Comparison of Closely Related Tanacetum-Family Plants.</title>
        <authorList>
            <person name="Yamashiro T."/>
            <person name="Shiraishi A."/>
            <person name="Nakayama K."/>
            <person name="Satake H."/>
        </authorList>
    </citation>
    <scope>NUCLEOTIDE SEQUENCE</scope>
</reference>
<keyword evidence="2" id="KW-1185">Reference proteome</keyword>
<dbReference type="EMBL" id="BQNB010010205">
    <property type="protein sequence ID" value="GJS74094.1"/>
    <property type="molecule type" value="Genomic_DNA"/>
</dbReference>
<name>A0ABQ4Y8S4_9ASTR</name>
<evidence type="ECO:0000313" key="2">
    <source>
        <dbReference type="Proteomes" id="UP001151760"/>
    </source>
</evidence>
<proteinExistence type="predicted"/>
<sequence length="352" mass="40636">MVTSSSSTNIQRKMAKLVMNKVEKDFLIEKKLREMRLELIAVHKEREKEIEELKMRTGNLVAEGQVRTLKKVQGRDLERIMRLYIMVNKSHLSIREKKLFVGNMELYNHQLGSCIAAYDMSFGCLMWFFANQPNETDMNDLESDDESVDTPLASPFPHSDNDLDDGEVLNELSEYENARVLCRQRAINSIDGDDIAFQCMIGFRKFVAYFDPFLPMNIITRKAYNTIMVEGLESIGKNLVAIVWDVYVFVGSFTYITDFVILEDIGEFILSNMAQVVMGKPFRKITKLEYDCTKGLMSFTRMFDNNTFQMPRTIPRKLFKENKKKIFTVAGDGVRVYPDGVVIFDEKKLVSS</sequence>
<evidence type="ECO:0008006" key="3">
    <source>
        <dbReference type="Google" id="ProtNLM"/>
    </source>
</evidence>
<dbReference type="Proteomes" id="UP001151760">
    <property type="component" value="Unassembled WGS sequence"/>
</dbReference>
<accession>A0ABQ4Y8S4</accession>
<gene>
    <name evidence="1" type="ORF">Tco_0706935</name>
</gene>
<reference evidence="1" key="2">
    <citation type="submission" date="2022-01" db="EMBL/GenBank/DDBJ databases">
        <authorList>
            <person name="Yamashiro T."/>
            <person name="Shiraishi A."/>
            <person name="Satake H."/>
            <person name="Nakayama K."/>
        </authorList>
    </citation>
    <scope>NUCLEOTIDE SEQUENCE</scope>
</reference>
<organism evidence="1 2">
    <name type="scientific">Tanacetum coccineum</name>
    <dbReference type="NCBI Taxonomy" id="301880"/>
    <lineage>
        <taxon>Eukaryota</taxon>
        <taxon>Viridiplantae</taxon>
        <taxon>Streptophyta</taxon>
        <taxon>Embryophyta</taxon>
        <taxon>Tracheophyta</taxon>
        <taxon>Spermatophyta</taxon>
        <taxon>Magnoliopsida</taxon>
        <taxon>eudicotyledons</taxon>
        <taxon>Gunneridae</taxon>
        <taxon>Pentapetalae</taxon>
        <taxon>asterids</taxon>
        <taxon>campanulids</taxon>
        <taxon>Asterales</taxon>
        <taxon>Asteraceae</taxon>
        <taxon>Asteroideae</taxon>
        <taxon>Anthemideae</taxon>
        <taxon>Anthemidinae</taxon>
        <taxon>Tanacetum</taxon>
    </lineage>
</organism>
<protein>
    <recommendedName>
        <fullName evidence="3">Protein kinase-like domain, concanavalin A-like lectin/glucanase domain protein</fullName>
    </recommendedName>
</protein>